<comment type="caution">
    <text evidence="2">The sequence shown here is derived from an EMBL/GenBank/DDBJ whole genome shotgun (WGS) entry which is preliminary data.</text>
</comment>
<protein>
    <submittedName>
        <fullName evidence="2">Uncharacterized protein</fullName>
    </submittedName>
</protein>
<evidence type="ECO:0000256" key="1">
    <source>
        <dbReference type="SAM" id="MobiDB-lite"/>
    </source>
</evidence>
<dbReference type="AlphaFoldDB" id="A0AAE0CA96"/>
<dbReference type="Proteomes" id="UP001190700">
    <property type="component" value="Unassembled WGS sequence"/>
</dbReference>
<proteinExistence type="predicted"/>
<organism evidence="2 3">
    <name type="scientific">Cymbomonas tetramitiformis</name>
    <dbReference type="NCBI Taxonomy" id="36881"/>
    <lineage>
        <taxon>Eukaryota</taxon>
        <taxon>Viridiplantae</taxon>
        <taxon>Chlorophyta</taxon>
        <taxon>Pyramimonadophyceae</taxon>
        <taxon>Pyramimonadales</taxon>
        <taxon>Pyramimonadaceae</taxon>
        <taxon>Cymbomonas</taxon>
    </lineage>
</organism>
<feature type="compositionally biased region" description="Pro residues" evidence="1">
    <location>
        <begin position="630"/>
        <end position="641"/>
    </location>
</feature>
<dbReference type="EMBL" id="LGRX02026880">
    <property type="protein sequence ID" value="KAK3250152.1"/>
    <property type="molecule type" value="Genomic_DNA"/>
</dbReference>
<name>A0AAE0CA96_9CHLO</name>
<evidence type="ECO:0000313" key="3">
    <source>
        <dbReference type="Proteomes" id="UP001190700"/>
    </source>
</evidence>
<sequence>MVTTPAVFLASVRTLTRDRFDEVVAKHVVRKIFADKKDRFRGDEAHVGVLFAKLVPALREIFVHEDPLFSPFFGLEDVTLRVHSDANRLLFSTLELIFAPGFPASDWLDASAEAHPFDGKRVLLEVARRLLDSGGPFAGTQELLGVRIPANVDPGASISGFNYALSAARRKCTFDDEEVRGLFIKALDDTWYLPVKSRLLLHDQRAAVDLATIQQWVRECHAQNVLSGKAAGFANAALPCDFSQHSALHYISTIVLELKAQVKALSAKIDAKGYTPRAQKPDPRQKHFRFAAKPLDKTASYSQSLSKDVAFHQESATFVPKCKHSICLQSNAKHWYRDCPHGGPRAEQMGAHSFVTNEIDSNILAAQFQQALDNNDSERFDALCVLARGRPDTFNDVSAHSFKIAEEIPATIDADTAFCQTADATLGGFSVGGVLEHTATFGTASVPQQAVPTAVDSTCCDEHSSDEEDLLAMRPVAIGPPPPPLENALFCEQIGEAFTFADRVARDMGHESHFHHLREQAYEHEDSASDESSDDETSEPPPPPSVVLEPPRRAVGPPRVRHAFVASLMATFFCLCATAAPTTGQAVGGVFTHTPAVPEPLIGGVVCSPQLGTTLSSTLTSTTTLDLTSPPDPSPLRPPAPPDTVYPAELTLLRARPRPPYPPLAFLIDISG</sequence>
<evidence type="ECO:0000313" key="2">
    <source>
        <dbReference type="EMBL" id="KAK3250152.1"/>
    </source>
</evidence>
<reference evidence="2 3" key="1">
    <citation type="journal article" date="2015" name="Genome Biol. Evol.">
        <title>Comparative Genomics of a Bacterivorous Green Alga Reveals Evolutionary Causalities and Consequences of Phago-Mixotrophic Mode of Nutrition.</title>
        <authorList>
            <person name="Burns J.A."/>
            <person name="Paasch A."/>
            <person name="Narechania A."/>
            <person name="Kim E."/>
        </authorList>
    </citation>
    <scope>NUCLEOTIDE SEQUENCE [LARGE SCALE GENOMIC DNA]</scope>
    <source>
        <strain evidence="2 3">PLY_AMNH</strain>
    </source>
</reference>
<feature type="region of interest" description="Disordered" evidence="1">
    <location>
        <begin position="619"/>
        <end position="641"/>
    </location>
</feature>
<accession>A0AAE0CA96</accession>
<feature type="compositionally biased region" description="Acidic residues" evidence="1">
    <location>
        <begin position="528"/>
        <end position="538"/>
    </location>
</feature>
<keyword evidence="3" id="KW-1185">Reference proteome</keyword>
<gene>
    <name evidence="2" type="ORF">CYMTET_40461</name>
</gene>
<feature type="region of interest" description="Disordered" evidence="1">
    <location>
        <begin position="521"/>
        <end position="554"/>
    </location>
</feature>
<feature type="compositionally biased region" description="Low complexity" evidence="1">
    <location>
        <begin position="619"/>
        <end position="629"/>
    </location>
</feature>